<comment type="catalytic activity">
    <reaction evidence="10">
        <text>holo-[cytochrome c] = apo-[cytochrome c] + heme b</text>
        <dbReference type="Rhea" id="RHEA:22648"/>
        <dbReference type="Rhea" id="RHEA-COMP:10725"/>
        <dbReference type="Rhea" id="RHEA-COMP:10726"/>
        <dbReference type="ChEBI" id="CHEBI:29950"/>
        <dbReference type="ChEBI" id="CHEBI:60344"/>
        <dbReference type="ChEBI" id="CHEBI:83739"/>
        <dbReference type="EC" id="4.4.1.17"/>
    </reaction>
    <physiologicalReaction direction="right-to-left" evidence="10">
        <dbReference type="Rhea" id="RHEA:22650"/>
    </physiologicalReaction>
</comment>
<dbReference type="OrthoDB" id="4243at2759"/>
<keyword evidence="9 11" id="KW-0456">Lyase</keyword>
<feature type="region of interest" description="Disordered" evidence="12">
    <location>
        <begin position="61"/>
        <end position="128"/>
    </location>
</feature>
<comment type="similarity">
    <text evidence="2 11">Belongs to the cytochrome c-type heme lyase family.</text>
</comment>
<dbReference type="PANTHER" id="PTHR12743:SF0">
    <property type="entry name" value="HOLOCYTOCHROME C-TYPE SYNTHASE"/>
    <property type="match status" value="1"/>
</dbReference>
<comment type="function">
    <text evidence="11">Lyase that catalyzes the covalent linking of the heme group to the cytochrome C apoprotein to produce the mature functional cytochrome.</text>
</comment>
<dbReference type="PANTHER" id="PTHR12743">
    <property type="entry name" value="CYTOCHROME C1 HEME LYASE"/>
    <property type="match status" value="1"/>
</dbReference>
<dbReference type="InterPro" id="IPR000511">
    <property type="entry name" value="Holocyt_c/c1_synthase"/>
</dbReference>
<feature type="compositionally biased region" description="Low complexity" evidence="12">
    <location>
        <begin position="369"/>
        <end position="381"/>
    </location>
</feature>
<protein>
    <recommendedName>
        <fullName evidence="11">Holocytochrome c-type synthase</fullName>
        <ecNumber evidence="11">4.4.1.17</ecNumber>
    </recommendedName>
</protein>
<evidence type="ECO:0000256" key="5">
    <source>
        <dbReference type="ARBA" id="ARBA00022792"/>
    </source>
</evidence>
<evidence type="ECO:0000256" key="8">
    <source>
        <dbReference type="ARBA" id="ARBA00023136"/>
    </source>
</evidence>
<keyword evidence="8 11" id="KW-0472">Membrane</keyword>
<accession>A0A8S3ZXD2</accession>
<evidence type="ECO:0000256" key="1">
    <source>
        <dbReference type="ARBA" id="ARBA00004273"/>
    </source>
</evidence>
<evidence type="ECO:0000256" key="6">
    <source>
        <dbReference type="ARBA" id="ARBA00023004"/>
    </source>
</evidence>
<evidence type="ECO:0000256" key="10">
    <source>
        <dbReference type="ARBA" id="ARBA00023944"/>
    </source>
</evidence>
<dbReference type="GO" id="GO:0046872">
    <property type="term" value="F:metal ion binding"/>
    <property type="evidence" value="ECO:0007669"/>
    <property type="project" value="UniProtKB-KW"/>
</dbReference>
<dbReference type="GO" id="GO:0005743">
    <property type="term" value="C:mitochondrial inner membrane"/>
    <property type="evidence" value="ECO:0007669"/>
    <property type="project" value="UniProtKB-SubCell"/>
</dbReference>
<proteinExistence type="inferred from homology"/>
<keyword evidence="14" id="KW-1185">Reference proteome</keyword>
<evidence type="ECO:0000256" key="4">
    <source>
        <dbReference type="ARBA" id="ARBA00022723"/>
    </source>
</evidence>
<evidence type="ECO:0000256" key="2">
    <source>
        <dbReference type="ARBA" id="ARBA00007255"/>
    </source>
</evidence>
<keyword evidence="6 11" id="KW-0408">Iron</keyword>
<dbReference type="AlphaFoldDB" id="A0A8S3ZXD2"/>
<evidence type="ECO:0000256" key="12">
    <source>
        <dbReference type="SAM" id="MobiDB-lite"/>
    </source>
</evidence>
<evidence type="ECO:0000256" key="3">
    <source>
        <dbReference type="ARBA" id="ARBA00022617"/>
    </source>
</evidence>
<name>A0A8S3ZXD2_9EUPU</name>
<comment type="subcellular location">
    <subcellularLocation>
        <location evidence="1 11">Mitochondrion inner membrane</location>
    </subcellularLocation>
</comment>
<keyword evidence="3 11" id="KW-0349">Heme</keyword>
<evidence type="ECO:0000256" key="7">
    <source>
        <dbReference type="ARBA" id="ARBA00023128"/>
    </source>
</evidence>
<feature type="compositionally biased region" description="Low complexity" evidence="12">
    <location>
        <begin position="75"/>
        <end position="85"/>
    </location>
</feature>
<gene>
    <name evidence="13" type="ORF">CUNI_LOCUS18270</name>
</gene>
<evidence type="ECO:0000313" key="13">
    <source>
        <dbReference type="EMBL" id="CAG5132712.1"/>
    </source>
</evidence>
<dbReference type="Proteomes" id="UP000678393">
    <property type="component" value="Unassembled WGS sequence"/>
</dbReference>
<dbReference type="GO" id="GO:0004408">
    <property type="term" value="F:holocytochrome-c synthase activity"/>
    <property type="evidence" value="ECO:0007669"/>
    <property type="project" value="UniProtKB-EC"/>
</dbReference>
<dbReference type="Pfam" id="PF01265">
    <property type="entry name" value="Cyto_heme_lyase"/>
    <property type="match status" value="1"/>
</dbReference>
<feature type="region of interest" description="Disordered" evidence="12">
    <location>
        <begin position="178"/>
        <end position="210"/>
    </location>
</feature>
<evidence type="ECO:0000256" key="11">
    <source>
        <dbReference type="RuleBase" id="RU363130"/>
    </source>
</evidence>
<sequence>MGAAASTQLATEFFEDSRRGCPPIHLDMNLDTKKVTDEGIKLMPGGALIVPSMDCPLHQIGDGKGVSGKLRTVDSSRPSKLMSSSRFINQKSRTQKAPEGKPLAKSTKEASDLPGQTPTLAESEAEGNSDLKPLFLIEQEAKPQELFKTVISSSPENSFSGKNKSVANDCPVKLDSQMRPADRTRAADQTSLLSHKDRVASSIPAGASDDRWTEPAKQAFYSSMLRKGWIFKETDMTSENMKNMLKIHSANHELAWREVLKWEALHADECKEPKLKSCSAVGTKYSPRARLRSWIGYSLPFDRHDWIIDRNGKDVRYIIDYYDGGKFNGNFEFALLDVRPALDSFEAFWDRLSVAIWKWTSDSGGSGVPGSSQVSVTSSVSEPLNIGERLGGKTAESLKGKNTSQFMSYNLSDVEKEREKKNSVS</sequence>
<evidence type="ECO:0000256" key="9">
    <source>
        <dbReference type="ARBA" id="ARBA00023239"/>
    </source>
</evidence>
<keyword evidence="5 11" id="KW-0999">Mitochondrion inner membrane</keyword>
<dbReference type="EC" id="4.4.1.17" evidence="11"/>
<dbReference type="EMBL" id="CAJHNH020005591">
    <property type="protein sequence ID" value="CAG5132712.1"/>
    <property type="molecule type" value="Genomic_DNA"/>
</dbReference>
<evidence type="ECO:0000313" key="14">
    <source>
        <dbReference type="Proteomes" id="UP000678393"/>
    </source>
</evidence>
<organism evidence="13 14">
    <name type="scientific">Candidula unifasciata</name>
    <dbReference type="NCBI Taxonomy" id="100452"/>
    <lineage>
        <taxon>Eukaryota</taxon>
        <taxon>Metazoa</taxon>
        <taxon>Spiralia</taxon>
        <taxon>Lophotrochozoa</taxon>
        <taxon>Mollusca</taxon>
        <taxon>Gastropoda</taxon>
        <taxon>Heterobranchia</taxon>
        <taxon>Euthyneura</taxon>
        <taxon>Panpulmonata</taxon>
        <taxon>Eupulmonata</taxon>
        <taxon>Stylommatophora</taxon>
        <taxon>Helicina</taxon>
        <taxon>Helicoidea</taxon>
        <taxon>Geomitridae</taxon>
        <taxon>Candidula</taxon>
    </lineage>
</organism>
<keyword evidence="7 11" id="KW-0496">Mitochondrion</keyword>
<dbReference type="PROSITE" id="PS00822">
    <property type="entry name" value="CYTO_HEME_LYASE_2"/>
    <property type="match status" value="1"/>
</dbReference>
<reference evidence="13" key="1">
    <citation type="submission" date="2021-04" db="EMBL/GenBank/DDBJ databases">
        <authorList>
            <consortium name="Molecular Ecology Group"/>
        </authorList>
    </citation>
    <scope>NUCLEOTIDE SEQUENCE</scope>
</reference>
<comment type="caution">
    <text evidence="13">The sequence shown here is derived from an EMBL/GenBank/DDBJ whole genome shotgun (WGS) entry which is preliminary data.</text>
</comment>
<feature type="region of interest" description="Disordered" evidence="12">
    <location>
        <begin position="363"/>
        <end position="401"/>
    </location>
</feature>
<keyword evidence="4 11" id="KW-0479">Metal-binding</keyword>